<dbReference type="PROSITE" id="PS50883">
    <property type="entry name" value="EAL"/>
    <property type="match status" value="1"/>
</dbReference>
<comment type="caution">
    <text evidence="2">The sequence shown here is derived from an EMBL/GenBank/DDBJ whole genome shotgun (WGS) entry which is preliminary data.</text>
</comment>
<dbReference type="EMBL" id="MKIE01000001">
    <property type="protein sequence ID" value="OHW63351.1"/>
    <property type="molecule type" value="Genomic_DNA"/>
</dbReference>
<dbReference type="Gene3D" id="3.20.20.450">
    <property type="entry name" value="EAL domain"/>
    <property type="match status" value="1"/>
</dbReference>
<dbReference type="STRING" id="39480.EUAN_02150"/>
<dbReference type="Pfam" id="PF00563">
    <property type="entry name" value="EAL"/>
    <property type="match status" value="1"/>
</dbReference>
<dbReference type="InterPro" id="IPR001633">
    <property type="entry name" value="EAL_dom"/>
</dbReference>
<protein>
    <submittedName>
        <fullName evidence="2">Putative membrane protein YjcC</fullName>
    </submittedName>
</protein>
<reference evidence="2 3" key="1">
    <citation type="submission" date="2016-09" db="EMBL/GenBank/DDBJ databases">
        <title>Genome sequence of Eubacterium angustum.</title>
        <authorList>
            <person name="Poehlein A."/>
            <person name="Daniel R."/>
        </authorList>
    </citation>
    <scope>NUCLEOTIDE SEQUENCE [LARGE SCALE GENOMIC DNA]</scope>
    <source>
        <strain evidence="2 3">DSM 1989</strain>
    </source>
</reference>
<dbReference type="PANTHER" id="PTHR33121:SF15">
    <property type="entry name" value="BLUE LIGHT- AND TEMPERATURE-REGULATED ANTIREPRESSOR BLUF"/>
    <property type="match status" value="1"/>
</dbReference>
<dbReference type="InterPro" id="IPR050706">
    <property type="entry name" value="Cyclic-di-GMP_PDE-like"/>
</dbReference>
<name>A0A1S1V9Q3_9FIRM</name>
<keyword evidence="3" id="KW-1185">Reference proteome</keyword>
<dbReference type="Proteomes" id="UP000180254">
    <property type="component" value="Unassembled WGS sequence"/>
</dbReference>
<sequence length="352" mass="40632">MSCGRCEKLPEIDFNVTDAYVDIPTEHHGEIFENVLKANKYDYREVDRGYFIKRLNFEDFISFLSNMVFNTVEQKDVKVLPIKAGESLKFSSLRQYKALVEWKSLYQGKEVASIIGESRIKTLFQPIVEAKTGEIYGYEALSRGMMKNGKIMNPEELFSRAKEMDLMFYLDRVCRESSIRAASKQGIKKRLFVNFIPTAIYEPSLCLQSTAKVLREESIDPEQMVFEVVETEKVEDFGHLNRILDYYRDKGYSTALDDIGSGYSNISSLMQLKPDYMKIEMNIIREIHLDSKKQELLDEFICSGKKVGATILAEGIETVEEYNYLKGKDVDLMQGYLFGKPEEVPIKEVELR</sequence>
<proteinExistence type="predicted"/>
<accession>A0A1S1V9Q3</accession>
<evidence type="ECO:0000313" key="3">
    <source>
        <dbReference type="Proteomes" id="UP000180254"/>
    </source>
</evidence>
<evidence type="ECO:0000259" key="1">
    <source>
        <dbReference type="PROSITE" id="PS50883"/>
    </source>
</evidence>
<dbReference type="GO" id="GO:0071111">
    <property type="term" value="F:cyclic-guanylate-specific phosphodiesterase activity"/>
    <property type="evidence" value="ECO:0007669"/>
    <property type="project" value="InterPro"/>
</dbReference>
<dbReference type="OrthoDB" id="9813903at2"/>
<dbReference type="CDD" id="cd01948">
    <property type="entry name" value="EAL"/>
    <property type="match status" value="1"/>
</dbReference>
<dbReference type="PANTHER" id="PTHR33121">
    <property type="entry name" value="CYCLIC DI-GMP PHOSPHODIESTERASE PDEF"/>
    <property type="match status" value="1"/>
</dbReference>
<dbReference type="SMART" id="SM00052">
    <property type="entry name" value="EAL"/>
    <property type="match status" value="1"/>
</dbReference>
<dbReference type="SUPFAM" id="SSF141868">
    <property type="entry name" value="EAL domain-like"/>
    <property type="match status" value="1"/>
</dbReference>
<dbReference type="RefSeq" id="WP_071060768.1">
    <property type="nucleotide sequence ID" value="NZ_MKIE01000001.1"/>
</dbReference>
<gene>
    <name evidence="2" type="primary">yjcC</name>
    <name evidence="2" type="ORF">EUAN_02150</name>
</gene>
<organism evidence="2 3">
    <name type="scientific">Andreesenia angusta</name>
    <dbReference type="NCBI Taxonomy" id="39480"/>
    <lineage>
        <taxon>Bacteria</taxon>
        <taxon>Bacillati</taxon>
        <taxon>Bacillota</taxon>
        <taxon>Tissierellia</taxon>
        <taxon>Tissierellales</taxon>
        <taxon>Gottschalkiaceae</taxon>
        <taxon>Andreesenia</taxon>
    </lineage>
</organism>
<dbReference type="AlphaFoldDB" id="A0A1S1V9Q3"/>
<dbReference type="InterPro" id="IPR035919">
    <property type="entry name" value="EAL_sf"/>
</dbReference>
<evidence type="ECO:0000313" key="2">
    <source>
        <dbReference type="EMBL" id="OHW63351.1"/>
    </source>
</evidence>
<feature type="domain" description="EAL" evidence="1">
    <location>
        <begin position="104"/>
        <end position="352"/>
    </location>
</feature>